<proteinExistence type="inferred from homology"/>
<comment type="similarity">
    <text evidence="2 9">Belongs to the outer membrane factor (OMF) (TC 1.B.17) family.</text>
</comment>
<feature type="chain" id="PRO_5040527933" evidence="9">
    <location>
        <begin position="19"/>
        <end position="499"/>
    </location>
</feature>
<evidence type="ECO:0000256" key="1">
    <source>
        <dbReference type="ARBA" id="ARBA00004370"/>
    </source>
</evidence>
<dbReference type="AlphaFoldDB" id="A0A9N8X287"/>
<evidence type="ECO:0000256" key="2">
    <source>
        <dbReference type="ARBA" id="ARBA00007613"/>
    </source>
</evidence>
<dbReference type="Proteomes" id="UP000789704">
    <property type="component" value="Unassembled WGS sequence"/>
</dbReference>
<dbReference type="PANTHER" id="PTHR30203">
    <property type="entry name" value="OUTER MEMBRANE CATION EFFLUX PROTEIN"/>
    <property type="match status" value="1"/>
</dbReference>
<dbReference type="GO" id="GO:0015562">
    <property type="term" value="F:efflux transmembrane transporter activity"/>
    <property type="evidence" value="ECO:0007669"/>
    <property type="project" value="InterPro"/>
</dbReference>
<dbReference type="PANTHER" id="PTHR30203:SF20">
    <property type="entry name" value="MULTIDRUG RESISTANCE OUTER MEMBRANE PROTEIN MDTP-RELATED"/>
    <property type="match status" value="1"/>
</dbReference>
<comment type="subcellular location">
    <subcellularLocation>
        <location evidence="9">Cell membrane</location>
        <topology evidence="9">Lipid-anchor</topology>
    </subcellularLocation>
    <subcellularLocation>
        <location evidence="1">Membrane</location>
    </subcellularLocation>
</comment>
<evidence type="ECO:0000313" key="10">
    <source>
        <dbReference type="EMBL" id="CAG4902474.1"/>
    </source>
</evidence>
<evidence type="ECO:0000256" key="5">
    <source>
        <dbReference type="ARBA" id="ARBA00022729"/>
    </source>
</evidence>
<dbReference type="Gene3D" id="2.20.200.10">
    <property type="entry name" value="Outer membrane efflux proteins (OEP)"/>
    <property type="match status" value="1"/>
</dbReference>
<organism evidence="10 11">
    <name type="scientific">Paraburkholderia saeva</name>
    <dbReference type="NCBI Taxonomy" id="2777537"/>
    <lineage>
        <taxon>Bacteria</taxon>
        <taxon>Pseudomonadati</taxon>
        <taxon>Pseudomonadota</taxon>
        <taxon>Betaproteobacteria</taxon>
        <taxon>Burkholderiales</taxon>
        <taxon>Burkholderiaceae</taxon>
        <taxon>Paraburkholderia</taxon>
    </lineage>
</organism>
<evidence type="ECO:0000256" key="6">
    <source>
        <dbReference type="ARBA" id="ARBA00023136"/>
    </source>
</evidence>
<sequence>MKSLSLSAPALSSRAVVASAVAALALSGCANYIGIKSDKQMASAAQYESAQSVPAQGGQWPSLDWANQFGDPQLPALIAEALDGSPSIAQAQARIAKASSYIESSRSNLYPKANASYSWTRELYSENALFPPPFGGTWYSENNVLASASWDLDLWGKNREKLGQAVSKEKAAEADMQQARVTLASSVARTYNQLAQLYALRDIAQSEIDNRKTIGSITNGRVVAGLDTNVERQTANGNIATSQANLTELDGQITTVRYQLGALLGKGPDRGLQIAKPVMTAGAPVVLPDNLPADLVARRPDIVAARWQVEAATHDIKEGKAEFFPDVNLAAGFGFDAFGWSNFLKLSSRQAQFGPAIHLPIFDAGALRSQLKGRYADFDLDIANYNQTLINALSDVATQVASIRSIDQQSGDAQRALDASTKAYELAVIRYRAGLSPQLQVLTADQNRLAAEQTVTNLKMKRRDMQIALIKALGGGFDATQTGLVVPTDAPASTAHASN</sequence>
<name>A0A9N8X287_9BURK</name>
<evidence type="ECO:0000256" key="4">
    <source>
        <dbReference type="ARBA" id="ARBA00022692"/>
    </source>
</evidence>
<evidence type="ECO:0000256" key="9">
    <source>
        <dbReference type="RuleBase" id="RU362097"/>
    </source>
</evidence>
<dbReference type="Gene3D" id="1.20.1600.10">
    <property type="entry name" value="Outer membrane efflux proteins (OEP)"/>
    <property type="match status" value="1"/>
</dbReference>
<keyword evidence="7 9" id="KW-0564">Palmitate</keyword>
<dbReference type="EMBL" id="CAJQZC010000005">
    <property type="protein sequence ID" value="CAG4902474.1"/>
    <property type="molecule type" value="Genomic_DNA"/>
</dbReference>
<evidence type="ECO:0000256" key="8">
    <source>
        <dbReference type="ARBA" id="ARBA00023288"/>
    </source>
</evidence>
<keyword evidence="6 9" id="KW-0472">Membrane</keyword>
<keyword evidence="3 9" id="KW-1134">Transmembrane beta strand</keyword>
<dbReference type="InterPro" id="IPR003423">
    <property type="entry name" value="OMP_efflux"/>
</dbReference>
<comment type="caution">
    <text evidence="10">The sequence shown here is derived from an EMBL/GenBank/DDBJ whole genome shotgun (WGS) entry which is preliminary data.</text>
</comment>
<evidence type="ECO:0000256" key="3">
    <source>
        <dbReference type="ARBA" id="ARBA00022452"/>
    </source>
</evidence>
<dbReference type="Pfam" id="PF02321">
    <property type="entry name" value="OEP"/>
    <property type="match status" value="2"/>
</dbReference>
<dbReference type="SUPFAM" id="SSF56954">
    <property type="entry name" value="Outer membrane efflux proteins (OEP)"/>
    <property type="match status" value="1"/>
</dbReference>
<accession>A0A9N8X287</accession>
<dbReference type="RefSeq" id="WP_228878175.1">
    <property type="nucleotide sequence ID" value="NZ_CAJQYX010000002.1"/>
</dbReference>
<keyword evidence="5 9" id="KW-0732">Signal</keyword>
<keyword evidence="11" id="KW-1185">Reference proteome</keyword>
<protein>
    <submittedName>
        <fullName evidence="10">Outer membrane protein OprM</fullName>
    </submittedName>
</protein>
<evidence type="ECO:0000313" key="11">
    <source>
        <dbReference type="Proteomes" id="UP000789704"/>
    </source>
</evidence>
<dbReference type="GO" id="GO:0005886">
    <property type="term" value="C:plasma membrane"/>
    <property type="evidence" value="ECO:0007669"/>
    <property type="project" value="UniProtKB-SubCell"/>
</dbReference>
<feature type="signal peptide" evidence="9">
    <location>
        <begin position="1"/>
        <end position="18"/>
    </location>
</feature>
<evidence type="ECO:0000256" key="7">
    <source>
        <dbReference type="ARBA" id="ARBA00023139"/>
    </source>
</evidence>
<gene>
    <name evidence="10" type="primary">oprM_5</name>
    <name evidence="10" type="ORF">LMG31841_03111</name>
</gene>
<keyword evidence="4 9" id="KW-0812">Transmembrane</keyword>
<dbReference type="InterPro" id="IPR010131">
    <property type="entry name" value="MdtP/NodT-like"/>
</dbReference>
<dbReference type="PROSITE" id="PS51257">
    <property type="entry name" value="PROKAR_LIPOPROTEIN"/>
    <property type="match status" value="1"/>
</dbReference>
<dbReference type="NCBIfam" id="TIGR01845">
    <property type="entry name" value="outer_NodT"/>
    <property type="match status" value="1"/>
</dbReference>
<reference evidence="10" key="1">
    <citation type="submission" date="2021-04" db="EMBL/GenBank/DDBJ databases">
        <authorList>
            <person name="Vanwijnsberghe S."/>
        </authorList>
    </citation>
    <scope>NUCLEOTIDE SEQUENCE</scope>
    <source>
        <strain evidence="10">LMG 31841</strain>
    </source>
</reference>
<keyword evidence="8 9" id="KW-0449">Lipoprotein</keyword>